<dbReference type="InterPro" id="IPR029058">
    <property type="entry name" value="AB_hydrolase_fold"/>
</dbReference>
<evidence type="ECO:0000313" key="3">
    <source>
        <dbReference type="EMBL" id="ASO17888.1"/>
    </source>
</evidence>
<dbReference type="Pfam" id="PF00326">
    <property type="entry name" value="Peptidase_S9"/>
    <property type="match status" value="1"/>
</dbReference>
<name>A0A221VWL0_9PSEU</name>
<dbReference type="InterPro" id="IPR011042">
    <property type="entry name" value="6-blade_b-propeller_TolB-like"/>
</dbReference>
<dbReference type="AlphaFoldDB" id="A0A221VWL0"/>
<dbReference type="GO" id="GO:0004252">
    <property type="term" value="F:serine-type endopeptidase activity"/>
    <property type="evidence" value="ECO:0007669"/>
    <property type="project" value="UniProtKB-EC"/>
</dbReference>
<dbReference type="SUPFAM" id="SSF53474">
    <property type="entry name" value="alpha/beta-Hydrolases"/>
    <property type="match status" value="1"/>
</dbReference>
<dbReference type="InterPro" id="IPR001375">
    <property type="entry name" value="Peptidase_S9_cat"/>
</dbReference>
<proteinExistence type="predicted"/>
<protein>
    <submittedName>
        <fullName evidence="3">Protease 2</fullName>
        <ecNumber evidence="3">3.4.21.83</ecNumber>
    </submittedName>
</protein>
<feature type="domain" description="Peptidase S9 prolyl oligopeptidase catalytic" evidence="2">
    <location>
        <begin position="430"/>
        <end position="637"/>
    </location>
</feature>
<organism evidence="3 4">
    <name type="scientific">Actinoalloteichus hoggarensis</name>
    <dbReference type="NCBI Taxonomy" id="1470176"/>
    <lineage>
        <taxon>Bacteria</taxon>
        <taxon>Bacillati</taxon>
        <taxon>Actinomycetota</taxon>
        <taxon>Actinomycetes</taxon>
        <taxon>Pseudonocardiales</taxon>
        <taxon>Pseudonocardiaceae</taxon>
        <taxon>Actinoalloteichus</taxon>
    </lineage>
</organism>
<dbReference type="GO" id="GO:0006508">
    <property type="term" value="P:proteolysis"/>
    <property type="evidence" value="ECO:0007669"/>
    <property type="project" value="UniProtKB-KW"/>
</dbReference>
<keyword evidence="4" id="KW-1185">Reference proteome</keyword>
<gene>
    <name evidence="3" type="primary">ptrB</name>
    <name evidence="3" type="ORF">AHOG_01105</name>
</gene>
<evidence type="ECO:0000256" key="1">
    <source>
        <dbReference type="ARBA" id="ARBA00022801"/>
    </source>
</evidence>
<accession>A0A221VWL0</accession>
<dbReference type="PANTHER" id="PTHR42776:SF27">
    <property type="entry name" value="DIPEPTIDYL PEPTIDASE FAMILY MEMBER 6"/>
    <property type="match status" value="1"/>
</dbReference>
<dbReference type="PANTHER" id="PTHR42776">
    <property type="entry name" value="SERINE PEPTIDASE S9 FAMILY MEMBER"/>
    <property type="match status" value="1"/>
</dbReference>
<keyword evidence="3" id="KW-0645">Protease</keyword>
<dbReference type="Gene3D" id="3.40.50.1820">
    <property type="entry name" value="alpha/beta hydrolase"/>
    <property type="match status" value="1"/>
</dbReference>
<dbReference type="KEGG" id="ahg:AHOG_01105"/>
<keyword evidence="1 3" id="KW-0378">Hydrolase</keyword>
<evidence type="ECO:0000313" key="4">
    <source>
        <dbReference type="Proteomes" id="UP000204221"/>
    </source>
</evidence>
<evidence type="ECO:0000259" key="2">
    <source>
        <dbReference type="Pfam" id="PF00326"/>
    </source>
</evidence>
<reference evidence="3 4" key="1">
    <citation type="submission" date="2017-07" db="EMBL/GenBank/DDBJ databases">
        <title>Complete genome sequence of Actinoalloteichus hoggarensis DSM 45943, type strain of Actinoalloteichus hoggarensis.</title>
        <authorList>
            <person name="Ruckert C."/>
            <person name="Nouioui I."/>
            <person name="Willmese J."/>
            <person name="van Wezel G."/>
            <person name="Klenk H.-P."/>
            <person name="Kalinowski J."/>
            <person name="Zotchev S.B."/>
        </authorList>
    </citation>
    <scope>NUCLEOTIDE SEQUENCE [LARGE SCALE GENOMIC DNA]</scope>
    <source>
        <strain evidence="3 4">DSM 45943</strain>
    </source>
</reference>
<dbReference type="EC" id="3.4.21.83" evidence="3"/>
<dbReference type="EMBL" id="CP022521">
    <property type="protein sequence ID" value="ASO17888.1"/>
    <property type="molecule type" value="Genomic_DNA"/>
</dbReference>
<dbReference type="Gene3D" id="2.120.10.30">
    <property type="entry name" value="TolB, C-terminal domain"/>
    <property type="match status" value="1"/>
</dbReference>
<dbReference type="Proteomes" id="UP000204221">
    <property type="component" value="Chromosome"/>
</dbReference>
<dbReference type="SUPFAM" id="SSF82171">
    <property type="entry name" value="DPP6 N-terminal domain-like"/>
    <property type="match status" value="1"/>
</dbReference>
<sequence length="643" mass="69679">MRAGAEDALASGSIGVVSIHPHAEIPDQLFTDPEAEARWRARFTSARNSTPDWARLAPDRNLYVSNISGVWEVYAWDRATDTHRQVTDRPNGTSHATLSPDGETIWWFADTDGDEFGQWMVEPFGGRAPGEEPQQALPGVHDGYPAGLEIGSDLVASATATDDGTTIWVNRGVQGERGGATIVYQSEHDAGAAALSYDETLLAISHSEHGDSRHPALRVLRLGDGSREEDNTVVAEKWDGEGKGLDAIVFPPIAGDQRLLVSHERRGRPELLIWDLATDTETELHLDLPGELSADWYPDGRSLLISHQYRARGELYRYDLAEGTLTRLNTRPGTVGSAAVRPDGTVEYGWSSSHSPSVVRALFTDGTDQVVLTPPGEPAPPSVALTDAFVPGPGGEIHALVTRPADAPDGPLPTLFSLHGGPHAEDEDRFSAHRALWVDAGFVVVHVNYRGSTGYGSQWRDAIEGRPGLTELEDVAAVHDWAVRTGLADPAKCVVEGGSWGGYLTLLALGTQPERWAAGVAAVPVADYLAAYEDEMEPLRAFDRALFGGSPAEVPDRYRECSPLTYVDEVRAPVLVLAGENDPRCPIRQIDNYLDRLAERGVGYEVYRFDAGHGSLVISESLRQRVAEVHFARRALGLASPVV</sequence>